<dbReference type="OrthoDB" id="427924at2759"/>
<dbReference type="InterPro" id="IPR036875">
    <property type="entry name" value="Znf_CCHC_sf"/>
</dbReference>
<reference evidence="4" key="1">
    <citation type="journal article" date="2011" name="Genome Biol.">
        <title>Comparative genomics of the social amoebae Dictyostelium discoideum and Dictyostelium purpureum.</title>
        <authorList>
            <consortium name="US DOE Joint Genome Institute (JGI-PGF)"/>
            <person name="Sucgang R."/>
            <person name="Kuo A."/>
            <person name="Tian X."/>
            <person name="Salerno W."/>
            <person name="Parikh A."/>
            <person name="Feasley C.L."/>
            <person name="Dalin E."/>
            <person name="Tu H."/>
            <person name="Huang E."/>
            <person name="Barry K."/>
            <person name="Lindquist E."/>
            <person name="Shapiro H."/>
            <person name="Bruce D."/>
            <person name="Schmutz J."/>
            <person name="Salamov A."/>
            <person name="Fey P."/>
            <person name="Gaudet P."/>
            <person name="Anjard C."/>
            <person name="Babu M.M."/>
            <person name="Basu S."/>
            <person name="Bushmanova Y."/>
            <person name="van der Wel H."/>
            <person name="Katoh-Kurasawa M."/>
            <person name="Dinh C."/>
            <person name="Coutinho P.M."/>
            <person name="Saito T."/>
            <person name="Elias M."/>
            <person name="Schaap P."/>
            <person name="Kay R.R."/>
            <person name="Henrissat B."/>
            <person name="Eichinger L."/>
            <person name="Rivero F."/>
            <person name="Putnam N.H."/>
            <person name="West C.M."/>
            <person name="Loomis W.F."/>
            <person name="Chisholm R.L."/>
            <person name="Shaulsky G."/>
            <person name="Strassmann J.E."/>
            <person name="Queller D.C."/>
            <person name="Kuspa A."/>
            <person name="Grigoriev I.V."/>
        </authorList>
    </citation>
    <scope>NUCLEOTIDE SEQUENCE [LARGE SCALE GENOMIC DNA]</scope>
    <source>
        <strain evidence="4">QSDP1</strain>
    </source>
</reference>
<protein>
    <recommendedName>
        <fullName evidence="2">CCHC-type domain-containing protein</fullName>
    </recommendedName>
</protein>
<keyword evidence="1" id="KW-0863">Zinc-finger</keyword>
<dbReference type="Gene3D" id="4.10.60.10">
    <property type="entry name" value="Zinc finger, CCHC-type"/>
    <property type="match status" value="1"/>
</dbReference>
<dbReference type="SUPFAM" id="SSF56672">
    <property type="entry name" value="DNA/RNA polymerases"/>
    <property type="match status" value="1"/>
</dbReference>
<dbReference type="GeneID" id="10505798"/>
<dbReference type="Proteomes" id="UP000001064">
    <property type="component" value="Unassembled WGS sequence"/>
</dbReference>
<keyword evidence="1" id="KW-0862">Zinc</keyword>
<keyword evidence="4" id="KW-1185">Reference proteome</keyword>
<dbReference type="VEuPathDB" id="AmoebaDB:DICPUDRAFT_156739"/>
<dbReference type="InterPro" id="IPR043128">
    <property type="entry name" value="Rev_trsase/Diguanyl_cyclase"/>
</dbReference>
<evidence type="ECO:0000259" key="2">
    <source>
        <dbReference type="PROSITE" id="PS50158"/>
    </source>
</evidence>
<sequence length="762" mass="87963">MAEVQLNHESIYQREDIDYYRPVKVKQKGYLLFNGDPNTISFKAFKLGLSVMYDNKYNAKQIISHLDKRPLETFLNFYSIGGSAETALNNLETLYAPVEEAPISKLLNFYKRKFSNFEELILEFNQVECVCVDVPVPVKVDLFIKSLPDTIRLDIIKTAPKTLKIAYENVRQISRATEEYYGYSLIQGINQSQSLPPSFRPENTIKTSLQLSSPSSSMSNFSNNNSSTSSVNAINFKKNSNVICHYCRKPGHVVNDCSKLKNKKEKEIEQSKKENFSQPQSVNAINCKLEINNNVNSILENQLKKNPTEFRNLVKENLVIENISEFVPVQVIVKEKESLLAGNISKIIPYEKEIIEEKIEDKLEKEIIATTNNKLVLVPEVDKAINCINFKPLNVIPKKESIKFTNFNSHFSLDGYLSIPFGLVNFLSICQSKIQLSNHHAMHLKFVFGILRDAAIKLKLEKYEIARKEIKFLDYKISEKGVSNDGNKHSNLLKTPVPSSKKQLTPFVDLFKHQYEIIYSPSKVNYFINLSRIQHLAYGKELVLNNKQSVMENQNNNLLYNNNNEYLTTNEKNNEYSKFRNQGQLKLSIIDISSSSQQELDPIINKLLEMYYSITNKKPLSYHLISKEKWTESNYPKQEIYSLDKAEIQTFSCNSYNTDTLNHFNQEYFKVVKGKFSKAPSLLVPFEVKSETFASIGKDFIGPRIRKILEKIFLIMVFVLKGGICDITTILKSIQIYYNNYKHISHLLEKDKHILFYNYQQI</sequence>
<dbReference type="GO" id="GO:0016020">
    <property type="term" value="C:membrane"/>
    <property type="evidence" value="ECO:0007669"/>
    <property type="project" value="InterPro"/>
</dbReference>
<dbReference type="RefSeq" id="XP_003292058.1">
    <property type="nucleotide sequence ID" value="XM_003292010.1"/>
</dbReference>
<keyword evidence="1" id="KW-0479">Metal-binding</keyword>
<dbReference type="AlphaFoldDB" id="F0ZXB2"/>
<dbReference type="GO" id="GO:0008270">
    <property type="term" value="F:zinc ion binding"/>
    <property type="evidence" value="ECO:0007669"/>
    <property type="project" value="UniProtKB-KW"/>
</dbReference>
<evidence type="ECO:0000313" key="3">
    <source>
        <dbReference type="EMBL" id="EGC31425.1"/>
    </source>
</evidence>
<dbReference type="InterPro" id="IPR033539">
    <property type="entry name" value="Asprv1"/>
</dbReference>
<dbReference type="EMBL" id="GL871255">
    <property type="protein sequence ID" value="EGC31425.1"/>
    <property type="molecule type" value="Genomic_DNA"/>
</dbReference>
<organism evidence="3 4">
    <name type="scientific">Dictyostelium purpureum</name>
    <name type="common">Slime mold</name>
    <dbReference type="NCBI Taxonomy" id="5786"/>
    <lineage>
        <taxon>Eukaryota</taxon>
        <taxon>Amoebozoa</taxon>
        <taxon>Evosea</taxon>
        <taxon>Eumycetozoa</taxon>
        <taxon>Dictyostelia</taxon>
        <taxon>Dictyosteliales</taxon>
        <taxon>Dictyosteliaceae</taxon>
        <taxon>Dictyostelium</taxon>
    </lineage>
</organism>
<gene>
    <name evidence="3" type="ORF">DICPUDRAFT_156739</name>
</gene>
<dbReference type="SUPFAM" id="SSF57756">
    <property type="entry name" value="Retrovirus zinc finger-like domains"/>
    <property type="match status" value="1"/>
</dbReference>
<dbReference type="STRING" id="5786.F0ZXB2"/>
<dbReference type="KEGG" id="dpp:DICPUDRAFT_156739"/>
<dbReference type="InterPro" id="IPR043502">
    <property type="entry name" value="DNA/RNA_pol_sf"/>
</dbReference>
<feature type="domain" description="CCHC-type" evidence="2">
    <location>
        <begin position="244"/>
        <end position="259"/>
    </location>
</feature>
<accession>F0ZXB2</accession>
<proteinExistence type="predicted"/>
<dbReference type="InParanoid" id="F0ZXB2"/>
<dbReference type="Gene3D" id="3.30.70.270">
    <property type="match status" value="1"/>
</dbReference>
<dbReference type="PANTHER" id="PTHR37006">
    <property type="entry name" value="RETROVIRAL-LIKE ASPARTIC PROTEASE 1"/>
    <property type="match status" value="1"/>
</dbReference>
<dbReference type="GO" id="GO:0003676">
    <property type="term" value="F:nucleic acid binding"/>
    <property type="evidence" value="ECO:0007669"/>
    <property type="project" value="InterPro"/>
</dbReference>
<name>F0ZXB2_DICPU</name>
<dbReference type="PANTHER" id="PTHR37006:SF1">
    <property type="entry name" value="RETROVIRAL-LIKE ASPARTIC PROTEASE 1"/>
    <property type="match status" value="1"/>
</dbReference>
<dbReference type="GO" id="GO:0004190">
    <property type="term" value="F:aspartic-type endopeptidase activity"/>
    <property type="evidence" value="ECO:0007669"/>
    <property type="project" value="InterPro"/>
</dbReference>
<dbReference type="InterPro" id="IPR001878">
    <property type="entry name" value="Znf_CCHC"/>
</dbReference>
<evidence type="ECO:0000313" key="4">
    <source>
        <dbReference type="Proteomes" id="UP000001064"/>
    </source>
</evidence>
<dbReference type="PROSITE" id="PS50158">
    <property type="entry name" value="ZF_CCHC"/>
    <property type="match status" value="1"/>
</dbReference>
<evidence type="ECO:0000256" key="1">
    <source>
        <dbReference type="PROSITE-ProRule" id="PRU00047"/>
    </source>
</evidence>